<sequence length="103" mass="10954">MEIQKITPLTAILITGRRHGAAPAVTLGEIASFLHHDEKTAAGVTGGNEFGFLHKLLNMERGQDNCLAFSFTSNLRTCLANARPSAAAPEGGEPRPEDSGREP</sequence>
<dbReference type="EMBL" id="PEYE01000036">
    <property type="protein sequence ID" value="PIS38717.1"/>
    <property type="molecule type" value="Genomic_DNA"/>
</dbReference>
<accession>A0A2M6T0F6</accession>
<name>A0A2M6T0F6_9BACT</name>
<protein>
    <submittedName>
        <fullName evidence="2">Uncharacterized protein</fullName>
    </submittedName>
</protein>
<organism evidence="2 3">
    <name type="scientific">Candidatus Nealsonbacteria bacterium CG08_land_8_20_14_0_20_43_11</name>
    <dbReference type="NCBI Taxonomy" id="1974706"/>
    <lineage>
        <taxon>Bacteria</taxon>
        <taxon>Candidatus Nealsoniibacteriota</taxon>
    </lineage>
</organism>
<proteinExistence type="predicted"/>
<gene>
    <name evidence="2" type="ORF">COT34_02210</name>
</gene>
<evidence type="ECO:0000313" key="3">
    <source>
        <dbReference type="Proteomes" id="UP000229390"/>
    </source>
</evidence>
<reference evidence="3" key="1">
    <citation type="submission" date="2017-09" db="EMBL/GenBank/DDBJ databases">
        <title>Depth-based differentiation of microbial function through sediment-hosted aquifers and enrichment of novel symbionts in the deep terrestrial subsurface.</title>
        <authorList>
            <person name="Probst A.J."/>
            <person name="Ladd B."/>
            <person name="Jarett J.K."/>
            <person name="Geller-Mcgrath D.E."/>
            <person name="Sieber C.M.K."/>
            <person name="Emerson J.B."/>
            <person name="Anantharaman K."/>
            <person name="Thomas B.C."/>
            <person name="Malmstrom R."/>
            <person name="Stieglmeier M."/>
            <person name="Klingl A."/>
            <person name="Woyke T."/>
            <person name="Ryan C.M."/>
            <person name="Banfield J.F."/>
        </authorList>
    </citation>
    <scope>NUCLEOTIDE SEQUENCE [LARGE SCALE GENOMIC DNA]</scope>
</reference>
<comment type="caution">
    <text evidence="2">The sequence shown here is derived from an EMBL/GenBank/DDBJ whole genome shotgun (WGS) entry which is preliminary data.</text>
</comment>
<feature type="region of interest" description="Disordered" evidence="1">
    <location>
        <begin position="83"/>
        <end position="103"/>
    </location>
</feature>
<dbReference type="AlphaFoldDB" id="A0A2M6T0F6"/>
<evidence type="ECO:0000313" key="2">
    <source>
        <dbReference type="EMBL" id="PIS38717.1"/>
    </source>
</evidence>
<evidence type="ECO:0000256" key="1">
    <source>
        <dbReference type="SAM" id="MobiDB-lite"/>
    </source>
</evidence>
<dbReference type="Proteomes" id="UP000229390">
    <property type="component" value="Unassembled WGS sequence"/>
</dbReference>
<feature type="compositionally biased region" description="Basic and acidic residues" evidence="1">
    <location>
        <begin position="92"/>
        <end position="103"/>
    </location>
</feature>